<dbReference type="Proteomes" id="UP000011607">
    <property type="component" value="Unassembled WGS sequence"/>
</dbReference>
<dbReference type="STRING" id="1227454.C446_10780"/>
<feature type="domain" description="Halobacterial output" evidence="2">
    <location>
        <begin position="27"/>
        <end position="97"/>
    </location>
</feature>
<sequence>MAPDDGAGNAGNDLSPDDLLVDTHRRDSEPTVHAVARAIATAQEVPVAELDPLYEHVPVDALEALLEGADERELPVEIRFPLESHVIVVSAGDSVSVLAYDKT</sequence>
<dbReference type="AlphaFoldDB" id="M0LYY4"/>
<reference evidence="3 4" key="1">
    <citation type="journal article" date="2014" name="PLoS Genet.">
        <title>Phylogenetically driven sequencing of extremely halophilic archaea reveals strategies for static and dynamic osmo-response.</title>
        <authorList>
            <person name="Becker E.A."/>
            <person name="Seitzer P.M."/>
            <person name="Tritt A."/>
            <person name="Larsen D."/>
            <person name="Krusor M."/>
            <person name="Yao A.I."/>
            <person name="Wu D."/>
            <person name="Madern D."/>
            <person name="Eisen J.A."/>
            <person name="Darling A.E."/>
            <person name="Facciotti M.T."/>
        </authorList>
    </citation>
    <scope>NUCLEOTIDE SEQUENCE [LARGE SCALE GENOMIC DNA]</scope>
    <source>
        <strain evidence="3 4">JCM 10879</strain>
    </source>
</reference>
<evidence type="ECO:0000256" key="1">
    <source>
        <dbReference type="SAM" id="MobiDB-lite"/>
    </source>
</evidence>
<evidence type="ECO:0000259" key="2">
    <source>
        <dbReference type="Pfam" id="PF18545"/>
    </source>
</evidence>
<evidence type="ECO:0000313" key="4">
    <source>
        <dbReference type="Proteomes" id="UP000011607"/>
    </source>
</evidence>
<evidence type="ECO:0000313" key="3">
    <source>
        <dbReference type="EMBL" id="EMA37335.1"/>
    </source>
</evidence>
<proteinExistence type="predicted"/>
<accession>M0LYY4</accession>
<protein>
    <recommendedName>
        <fullName evidence="2">Halobacterial output domain-containing protein</fullName>
    </recommendedName>
</protein>
<name>M0LYY4_9EURY</name>
<dbReference type="Pfam" id="PF18545">
    <property type="entry name" value="HalOD1"/>
    <property type="match status" value="1"/>
</dbReference>
<feature type="region of interest" description="Disordered" evidence="1">
    <location>
        <begin position="1"/>
        <end position="28"/>
    </location>
</feature>
<organism evidence="3 4">
    <name type="scientific">Halobiforma nitratireducens JCM 10879</name>
    <dbReference type="NCBI Taxonomy" id="1227454"/>
    <lineage>
        <taxon>Archaea</taxon>
        <taxon>Methanobacteriati</taxon>
        <taxon>Methanobacteriota</taxon>
        <taxon>Stenosarchaea group</taxon>
        <taxon>Halobacteria</taxon>
        <taxon>Halobacteriales</taxon>
        <taxon>Natrialbaceae</taxon>
        <taxon>Halobiforma</taxon>
    </lineage>
</organism>
<dbReference type="InterPro" id="IPR040624">
    <property type="entry name" value="HalOD1"/>
</dbReference>
<dbReference type="OrthoDB" id="271604at2157"/>
<keyword evidence="4" id="KW-1185">Reference proteome</keyword>
<gene>
    <name evidence="3" type="ORF">C446_10780</name>
</gene>
<dbReference type="EMBL" id="AOMA01000107">
    <property type="protein sequence ID" value="EMA37335.1"/>
    <property type="molecule type" value="Genomic_DNA"/>
</dbReference>
<comment type="caution">
    <text evidence="3">The sequence shown here is derived from an EMBL/GenBank/DDBJ whole genome shotgun (WGS) entry which is preliminary data.</text>
</comment>
<dbReference type="RefSeq" id="WP_006673069.1">
    <property type="nucleotide sequence ID" value="NZ_AOMA01000107.1"/>
</dbReference>